<dbReference type="EMBL" id="GBRH01161737">
    <property type="protein sequence ID" value="JAE36159.1"/>
    <property type="molecule type" value="Transcribed_RNA"/>
</dbReference>
<reference evidence="1" key="2">
    <citation type="journal article" date="2015" name="Data Brief">
        <title>Shoot transcriptome of the giant reed, Arundo donax.</title>
        <authorList>
            <person name="Barrero R.A."/>
            <person name="Guerrero F.D."/>
            <person name="Moolhuijzen P."/>
            <person name="Goolsby J.A."/>
            <person name="Tidwell J."/>
            <person name="Bellgard S.E."/>
            <person name="Bellgard M.I."/>
        </authorList>
    </citation>
    <scope>NUCLEOTIDE SEQUENCE</scope>
    <source>
        <tissue evidence="1">Shoot tissue taken approximately 20 cm above the soil surface</tissue>
    </source>
</reference>
<reference evidence="1" key="1">
    <citation type="submission" date="2014-09" db="EMBL/GenBank/DDBJ databases">
        <authorList>
            <person name="Magalhaes I.L.F."/>
            <person name="Oliveira U."/>
            <person name="Santos F.R."/>
            <person name="Vidigal T.H.D.A."/>
            <person name="Brescovit A.D."/>
            <person name="Santos A.J."/>
        </authorList>
    </citation>
    <scope>NUCLEOTIDE SEQUENCE</scope>
    <source>
        <tissue evidence="1">Shoot tissue taken approximately 20 cm above the soil surface</tissue>
    </source>
</reference>
<evidence type="ECO:0000313" key="1">
    <source>
        <dbReference type="EMBL" id="JAE36159.1"/>
    </source>
</evidence>
<organism evidence="1">
    <name type="scientific">Arundo donax</name>
    <name type="common">Giant reed</name>
    <name type="synonym">Donax arundinaceus</name>
    <dbReference type="NCBI Taxonomy" id="35708"/>
    <lineage>
        <taxon>Eukaryota</taxon>
        <taxon>Viridiplantae</taxon>
        <taxon>Streptophyta</taxon>
        <taxon>Embryophyta</taxon>
        <taxon>Tracheophyta</taxon>
        <taxon>Spermatophyta</taxon>
        <taxon>Magnoliopsida</taxon>
        <taxon>Liliopsida</taxon>
        <taxon>Poales</taxon>
        <taxon>Poaceae</taxon>
        <taxon>PACMAD clade</taxon>
        <taxon>Arundinoideae</taxon>
        <taxon>Arundineae</taxon>
        <taxon>Arundo</taxon>
    </lineage>
</organism>
<proteinExistence type="predicted"/>
<dbReference type="AlphaFoldDB" id="A0A0A9HK25"/>
<accession>A0A0A9HK25</accession>
<sequence>MHVRMYEQLYCTSSVCLPNWNCMQDAVVNYYAELQGWSCQLLCGTPRMSCVVL</sequence>
<protein>
    <submittedName>
        <fullName evidence="1">Uncharacterized protein</fullName>
    </submittedName>
</protein>
<name>A0A0A9HK25_ARUDO</name>